<keyword evidence="5 12" id="KW-0812">Transmembrane</keyword>
<evidence type="ECO:0000256" key="1">
    <source>
        <dbReference type="ARBA" id="ARBA00004141"/>
    </source>
</evidence>
<feature type="transmembrane region" description="Helical" evidence="14">
    <location>
        <begin position="503"/>
        <end position="526"/>
    </location>
</feature>
<dbReference type="OMA" id="RFSWQAM"/>
<dbReference type="GeneID" id="111254848"/>
<evidence type="ECO:0000256" key="10">
    <source>
        <dbReference type="ARBA" id="ARBA00023201"/>
    </source>
</evidence>
<keyword evidence="16" id="KW-1185">Reference proteome</keyword>
<evidence type="ECO:0000256" key="2">
    <source>
        <dbReference type="ARBA" id="ARBA00007193"/>
    </source>
</evidence>
<evidence type="ECO:0008006" key="17">
    <source>
        <dbReference type="Google" id="ProtNLM"/>
    </source>
</evidence>
<keyword evidence="6 14" id="KW-1133">Transmembrane helix</keyword>
<evidence type="ECO:0000313" key="15">
    <source>
        <dbReference type="EnsemblMetazoa" id="XP_022671866"/>
    </source>
</evidence>
<dbReference type="Proteomes" id="UP000594260">
    <property type="component" value="Unplaced"/>
</dbReference>
<dbReference type="GO" id="GO:0005886">
    <property type="term" value="C:plasma membrane"/>
    <property type="evidence" value="ECO:0007669"/>
    <property type="project" value="TreeGrafter"/>
</dbReference>
<dbReference type="GO" id="GO:0015280">
    <property type="term" value="F:ligand-gated sodium channel activity"/>
    <property type="evidence" value="ECO:0007669"/>
    <property type="project" value="TreeGrafter"/>
</dbReference>
<dbReference type="RefSeq" id="XP_022671866.1">
    <property type="nucleotide sequence ID" value="XM_022816131.1"/>
</dbReference>
<dbReference type="PANTHER" id="PTHR11690">
    <property type="entry name" value="AMILORIDE-SENSITIVE SODIUM CHANNEL-RELATED"/>
    <property type="match status" value="1"/>
</dbReference>
<keyword evidence="9 14" id="KW-0472">Membrane</keyword>
<keyword evidence="8 12" id="KW-0406">Ion transport</keyword>
<accession>A0A7M7L6Y1</accession>
<evidence type="ECO:0000256" key="13">
    <source>
        <dbReference type="SAM" id="MobiDB-lite"/>
    </source>
</evidence>
<dbReference type="Pfam" id="PF00858">
    <property type="entry name" value="ASC"/>
    <property type="match status" value="1"/>
</dbReference>
<dbReference type="OrthoDB" id="6478271at2759"/>
<name>A0A7M7L6Y1_VARDE</name>
<reference evidence="15" key="1">
    <citation type="submission" date="2021-01" db="UniProtKB">
        <authorList>
            <consortium name="EnsemblMetazoa"/>
        </authorList>
    </citation>
    <scope>IDENTIFICATION</scope>
</reference>
<dbReference type="PRINTS" id="PR01078">
    <property type="entry name" value="AMINACHANNEL"/>
</dbReference>
<evidence type="ECO:0000256" key="14">
    <source>
        <dbReference type="SAM" id="Phobius"/>
    </source>
</evidence>
<proteinExistence type="inferred from homology"/>
<evidence type="ECO:0000256" key="4">
    <source>
        <dbReference type="ARBA" id="ARBA00022461"/>
    </source>
</evidence>
<protein>
    <recommendedName>
        <fullName evidence="17">Amiloride-sensitive sodium channel</fullName>
    </recommendedName>
</protein>
<dbReference type="InParanoid" id="A0A7M7L6Y1"/>
<dbReference type="InterPro" id="IPR001873">
    <property type="entry name" value="ENaC"/>
</dbReference>
<keyword evidence="7" id="KW-0915">Sodium</keyword>
<sequence length="557" mass="63579">MNNRSSCPRLDSASRNGRSQQRRNDPTTSNDSEKKASLFSRGFLRLLRHIRKPSWLIVFQLLFSEATLPGLKDVFGFSPPLARLMFATVFLYLVHTTVTDISQLVISYLAYNTSLQVKIEEPKDGPMSMPAVTICNQNPLLLSKLCLPANRNYIETETNKTCNQPNCETFISVFYERLCLRGDAERDKLRLLFGSSKGQLAAEKARKMFFEWYSALMGFEKGREVLTELSYPEIASTVNACFFNGVDCRSLITKSLHPFYGVCFCVYCKSQVEVTTFETPTNGLMLNLKVNEDEYLPMIPNAGHLLMIHNKDEQISVSEDSIPVYPLATTYIGLQREQLIRLPAPSNYPCTESYPAEVAVHLTSEDKQKYSKLLCQDMCTQMAIYRECRCIDFKYRLPQNLAATECSYVLGQPTGKNARHNDTLRCARETARRVEKATFRCGCLPPCQVDFYHKVISALFWHPDVQRESLGVERLCNSTVYVYMQSNKITVRRKVMQISPKDLLNSIAGTMGIYLGYSYLFAFYIIDILVRGVAEIVCWHIFKAKQLARYEDARLQA</sequence>
<dbReference type="KEGG" id="vde:111254848"/>
<evidence type="ECO:0000256" key="11">
    <source>
        <dbReference type="ARBA" id="ARBA00023303"/>
    </source>
</evidence>
<evidence type="ECO:0000256" key="5">
    <source>
        <dbReference type="ARBA" id="ARBA00022692"/>
    </source>
</evidence>
<evidence type="ECO:0000313" key="16">
    <source>
        <dbReference type="Proteomes" id="UP000594260"/>
    </source>
</evidence>
<evidence type="ECO:0000256" key="7">
    <source>
        <dbReference type="ARBA" id="ARBA00023053"/>
    </source>
</evidence>
<dbReference type="FunCoup" id="A0A7M7L6Y1">
    <property type="interactions" value="25"/>
</dbReference>
<comment type="subcellular location">
    <subcellularLocation>
        <location evidence="1">Membrane</location>
        <topology evidence="1">Multi-pass membrane protein</topology>
    </subcellularLocation>
</comment>
<evidence type="ECO:0000256" key="3">
    <source>
        <dbReference type="ARBA" id="ARBA00022448"/>
    </source>
</evidence>
<organism evidence="15 16">
    <name type="scientific">Varroa destructor</name>
    <name type="common">Honeybee mite</name>
    <dbReference type="NCBI Taxonomy" id="109461"/>
    <lineage>
        <taxon>Eukaryota</taxon>
        <taxon>Metazoa</taxon>
        <taxon>Ecdysozoa</taxon>
        <taxon>Arthropoda</taxon>
        <taxon>Chelicerata</taxon>
        <taxon>Arachnida</taxon>
        <taxon>Acari</taxon>
        <taxon>Parasitiformes</taxon>
        <taxon>Mesostigmata</taxon>
        <taxon>Gamasina</taxon>
        <taxon>Dermanyssoidea</taxon>
        <taxon>Varroidae</taxon>
        <taxon>Varroa</taxon>
    </lineage>
</organism>
<evidence type="ECO:0000256" key="8">
    <source>
        <dbReference type="ARBA" id="ARBA00023065"/>
    </source>
</evidence>
<keyword evidence="4 12" id="KW-0894">Sodium channel</keyword>
<keyword evidence="10 12" id="KW-0739">Sodium transport</keyword>
<dbReference type="AlphaFoldDB" id="A0A7M7L6Y1"/>
<evidence type="ECO:0000256" key="12">
    <source>
        <dbReference type="RuleBase" id="RU000679"/>
    </source>
</evidence>
<feature type="region of interest" description="Disordered" evidence="13">
    <location>
        <begin position="1"/>
        <end position="33"/>
    </location>
</feature>
<evidence type="ECO:0000256" key="9">
    <source>
        <dbReference type="ARBA" id="ARBA00023136"/>
    </source>
</evidence>
<dbReference type="EnsemblMetazoa" id="XM_022816131">
    <property type="protein sequence ID" value="XP_022671866"/>
    <property type="gene ID" value="LOC111254848"/>
</dbReference>
<dbReference type="PANTHER" id="PTHR11690:SF248">
    <property type="entry name" value="PICKPOCKET 17, ISOFORM A"/>
    <property type="match status" value="1"/>
</dbReference>
<keyword evidence="3 12" id="KW-0813">Transport</keyword>
<comment type="similarity">
    <text evidence="2 12">Belongs to the amiloride-sensitive sodium channel (TC 1.A.6) family.</text>
</comment>
<dbReference type="Gene3D" id="2.60.470.10">
    <property type="entry name" value="Acid-sensing ion channels like domains"/>
    <property type="match status" value="1"/>
</dbReference>
<keyword evidence="11 12" id="KW-0407">Ion channel</keyword>
<evidence type="ECO:0000256" key="6">
    <source>
        <dbReference type="ARBA" id="ARBA00022989"/>
    </source>
</evidence>